<dbReference type="RefSeq" id="WP_402379835.1">
    <property type="nucleotide sequence ID" value="NZ_JBIUYY010000004.1"/>
</dbReference>
<dbReference type="Proteomes" id="UP001617351">
    <property type="component" value="Unassembled WGS sequence"/>
</dbReference>
<evidence type="ECO:0000259" key="2">
    <source>
        <dbReference type="Pfam" id="PF01979"/>
    </source>
</evidence>
<reference evidence="3 4" key="1">
    <citation type="submission" date="2024-10" db="EMBL/GenBank/DDBJ databases">
        <title>The Natural Products Discovery Center: Release of the First 8490 Sequenced Strains for Exploring Actinobacteria Biosynthetic Diversity.</title>
        <authorList>
            <person name="Kalkreuter E."/>
            <person name="Kautsar S.A."/>
            <person name="Yang D."/>
            <person name="Bader C.D."/>
            <person name="Teijaro C.N."/>
            <person name="Fluegel L."/>
            <person name="Davis C.M."/>
            <person name="Simpson J.R."/>
            <person name="Lauterbach L."/>
            <person name="Steele A.D."/>
            <person name="Gui C."/>
            <person name="Meng S."/>
            <person name="Li G."/>
            <person name="Viehrig K."/>
            <person name="Ye F."/>
            <person name="Su P."/>
            <person name="Kiefer A.F."/>
            <person name="Nichols A."/>
            <person name="Cepeda A.J."/>
            <person name="Yan W."/>
            <person name="Fan B."/>
            <person name="Jiang Y."/>
            <person name="Adhikari A."/>
            <person name="Zheng C.-J."/>
            <person name="Schuster L."/>
            <person name="Cowan T.M."/>
            <person name="Smanski M.J."/>
            <person name="Chevrette M.G."/>
            <person name="De Carvalho L.P.S."/>
            <person name="Shen B."/>
        </authorList>
    </citation>
    <scope>NUCLEOTIDE SEQUENCE [LARGE SCALE GENOMIC DNA]</scope>
    <source>
        <strain evidence="3 4">NPDC087220</strain>
    </source>
</reference>
<dbReference type="InterPro" id="IPR032466">
    <property type="entry name" value="Metal_Hydrolase"/>
</dbReference>
<dbReference type="SUPFAM" id="SSF51556">
    <property type="entry name" value="Metallo-dependent hydrolases"/>
    <property type="match status" value="1"/>
</dbReference>
<proteinExistence type="predicted"/>
<dbReference type="PANTHER" id="PTHR43794">
    <property type="entry name" value="AMINOHYDROLASE SSNA-RELATED"/>
    <property type="match status" value="1"/>
</dbReference>
<dbReference type="EMBL" id="JBIUYY010000004">
    <property type="protein sequence ID" value="MFJ2821691.1"/>
    <property type="molecule type" value="Genomic_DNA"/>
</dbReference>
<comment type="caution">
    <text evidence="3">The sequence shown here is derived from an EMBL/GenBank/DDBJ whole genome shotgun (WGS) entry which is preliminary data.</text>
</comment>
<dbReference type="Gene3D" id="2.30.40.10">
    <property type="entry name" value="Urease, subunit C, domain 1"/>
    <property type="match status" value="1"/>
</dbReference>
<protein>
    <submittedName>
        <fullName evidence="3">Amidohydrolase family protein</fullName>
    </submittedName>
</protein>
<dbReference type="SUPFAM" id="SSF51338">
    <property type="entry name" value="Composite domain of metallo-dependent hydrolases"/>
    <property type="match status" value="1"/>
</dbReference>
<organism evidence="3 4">
    <name type="scientific">Streptomyces toxytricini</name>
    <name type="common">Actinomyces toxytricini</name>
    <dbReference type="NCBI Taxonomy" id="67369"/>
    <lineage>
        <taxon>Bacteria</taxon>
        <taxon>Bacillati</taxon>
        <taxon>Actinomycetota</taxon>
        <taxon>Actinomycetes</taxon>
        <taxon>Kitasatosporales</taxon>
        <taxon>Streptomycetaceae</taxon>
        <taxon>Streptomyces</taxon>
    </lineage>
</organism>
<name>A0ABW8EIG5_STRT5</name>
<sequence length="513" mass="53678">MSAVPAEGGAGPLPERAPALLVRGGCVYTADADAAMHPSGSVLVVGDTIAAVGPVAEVDAAAAALPAPVRAGMRTVEAGRHLVLPGFVNAHWHEMFALRLPFKGALRDPRDASDEPGVMALGGDVRKISAMFDTFQDVADGLTPGEAEAVARYSLWTQLRSGTTALGDVGSFNRAEALAAAARTVGVRCAVSHWTGDGVCAPGEGRFRRTRDTDAVLSRLEDLLADCARDPSGLVTAQASAAYVTNVSDGLGKGLGELARAYDVPFATHVGALRREAEVMREYHGTTPVRRLADLGLLDDRLVAVHCAFLDAEERSLLLAAGAHVSHSPAKYGPTGESTLTETRAIPELRRAGLDVSLSTDGGALPVGGMPEAMRAAWHAYTEMYADNTALLPTDALAMATRIAARALRRPDLGVLEPGRQADLVLVPAGDWRYLLNPRPLEGFLNLGGSADVRTVIVAGRVLLEDGRAVHLDEEQLAADYLRALASFSTRRLGIAPEAVAGVLAGHVRGAEA</sequence>
<keyword evidence="4" id="KW-1185">Reference proteome</keyword>
<feature type="domain" description="Amidohydrolase-related" evidence="2">
    <location>
        <begin position="82"/>
        <end position="462"/>
    </location>
</feature>
<dbReference type="Pfam" id="PF01979">
    <property type="entry name" value="Amidohydro_1"/>
    <property type="match status" value="1"/>
</dbReference>
<evidence type="ECO:0000313" key="3">
    <source>
        <dbReference type="EMBL" id="MFJ2821691.1"/>
    </source>
</evidence>
<keyword evidence="1" id="KW-0378">Hydrolase</keyword>
<dbReference type="Gene3D" id="3.20.20.140">
    <property type="entry name" value="Metal-dependent hydrolases"/>
    <property type="match status" value="1"/>
</dbReference>
<gene>
    <name evidence="3" type="ORF">ACIO7M_11295</name>
</gene>
<dbReference type="PANTHER" id="PTHR43794:SF11">
    <property type="entry name" value="AMIDOHYDROLASE-RELATED DOMAIN-CONTAINING PROTEIN"/>
    <property type="match status" value="1"/>
</dbReference>
<evidence type="ECO:0000313" key="4">
    <source>
        <dbReference type="Proteomes" id="UP001617351"/>
    </source>
</evidence>
<evidence type="ECO:0000256" key="1">
    <source>
        <dbReference type="ARBA" id="ARBA00022801"/>
    </source>
</evidence>
<accession>A0ABW8EIG5</accession>
<dbReference type="InterPro" id="IPR011059">
    <property type="entry name" value="Metal-dep_hydrolase_composite"/>
</dbReference>
<dbReference type="InterPro" id="IPR050287">
    <property type="entry name" value="MTA/SAH_deaminase"/>
</dbReference>
<dbReference type="InterPro" id="IPR006680">
    <property type="entry name" value="Amidohydro-rel"/>
</dbReference>